<dbReference type="GO" id="GO:0015074">
    <property type="term" value="P:DNA integration"/>
    <property type="evidence" value="ECO:0007669"/>
    <property type="project" value="UniProtKB-KW"/>
</dbReference>
<keyword evidence="5" id="KW-1185">Reference proteome</keyword>
<dbReference type="InterPro" id="IPR002104">
    <property type="entry name" value="Integrase_catalytic"/>
</dbReference>
<reference evidence="4 5" key="1">
    <citation type="journal article" date="2015" name="Genome Announc.">
        <title>Draft Genome Sequence of Burkholderia sp. Strain PML1(12), an Ectomycorrhizosphere-Inhabiting Bacterium with Effective Mineral-Weathering Ability.</title>
        <authorList>
            <person name="Uroz S."/>
            <person name="Oger P."/>
        </authorList>
    </citation>
    <scope>NUCLEOTIDE SEQUENCE [LARGE SCALE GENOMIC DNA]</scope>
    <source>
        <strain evidence="5">PML1(12)</strain>
    </source>
</reference>
<dbReference type="CDD" id="cd00796">
    <property type="entry name" value="INT_Rci_Hp1_C"/>
    <property type="match status" value="1"/>
</dbReference>
<dbReference type="InterPro" id="IPR013762">
    <property type="entry name" value="Integrase-like_cat_sf"/>
</dbReference>
<dbReference type="Pfam" id="PF00589">
    <property type="entry name" value="Phage_integrase"/>
    <property type="match status" value="1"/>
</dbReference>
<dbReference type="Gene3D" id="1.10.443.10">
    <property type="entry name" value="Intergrase catalytic core"/>
    <property type="match status" value="1"/>
</dbReference>
<protein>
    <submittedName>
        <fullName evidence="4">GTP-binding protein LepA</fullName>
    </submittedName>
</protein>
<dbReference type="GO" id="GO:0003677">
    <property type="term" value="F:DNA binding"/>
    <property type="evidence" value="ECO:0007669"/>
    <property type="project" value="InterPro"/>
</dbReference>
<proteinExistence type="predicted"/>
<keyword evidence="2" id="KW-0233">DNA recombination</keyword>
<comment type="caution">
    <text evidence="4">The sequence shown here is derived from an EMBL/GenBank/DDBJ whole genome shotgun (WGS) entry which is preliminary data.</text>
</comment>
<dbReference type="SUPFAM" id="SSF56349">
    <property type="entry name" value="DNA breaking-rejoining enzymes"/>
    <property type="match status" value="1"/>
</dbReference>
<dbReference type="AlphaFoldDB" id="A0A0J1G787"/>
<keyword evidence="1" id="KW-0229">DNA integration</keyword>
<evidence type="ECO:0000256" key="1">
    <source>
        <dbReference type="ARBA" id="ARBA00022908"/>
    </source>
</evidence>
<evidence type="ECO:0000313" key="5">
    <source>
        <dbReference type="Proteomes" id="UP000035963"/>
    </source>
</evidence>
<dbReference type="PATRIC" id="fig|908627.4.peg.223"/>
<dbReference type="EMBL" id="AEJF01000005">
    <property type="protein sequence ID" value="KLU28138.1"/>
    <property type="molecule type" value="Genomic_DNA"/>
</dbReference>
<gene>
    <name evidence="4" type="ORF">EOS_01020</name>
</gene>
<dbReference type="Proteomes" id="UP000035963">
    <property type="component" value="Unassembled WGS sequence"/>
</dbReference>
<evidence type="ECO:0000259" key="3">
    <source>
        <dbReference type="PROSITE" id="PS51898"/>
    </source>
</evidence>
<feature type="domain" description="Tyr recombinase" evidence="3">
    <location>
        <begin position="182"/>
        <end position="384"/>
    </location>
</feature>
<evidence type="ECO:0000256" key="2">
    <source>
        <dbReference type="ARBA" id="ARBA00023172"/>
    </source>
</evidence>
<organism evidence="4 5">
    <name type="scientific">Caballeronia mineralivorans PML1(12)</name>
    <dbReference type="NCBI Taxonomy" id="908627"/>
    <lineage>
        <taxon>Bacteria</taxon>
        <taxon>Pseudomonadati</taxon>
        <taxon>Pseudomonadota</taxon>
        <taxon>Betaproteobacteria</taxon>
        <taxon>Burkholderiales</taxon>
        <taxon>Burkholderiaceae</taxon>
        <taxon>Caballeronia</taxon>
    </lineage>
</organism>
<dbReference type="PANTHER" id="PTHR30349:SF94">
    <property type="entry name" value="INTEGRASE_RECOMBINASE HI_1414-RELATED"/>
    <property type="match status" value="1"/>
</dbReference>
<dbReference type="InterPro" id="IPR050090">
    <property type="entry name" value="Tyrosine_recombinase_XerCD"/>
</dbReference>
<dbReference type="PANTHER" id="PTHR30349">
    <property type="entry name" value="PHAGE INTEGRASE-RELATED"/>
    <property type="match status" value="1"/>
</dbReference>
<accession>A0A0J1G787</accession>
<name>A0A0J1G787_9BURK</name>
<dbReference type="PROSITE" id="PS51898">
    <property type="entry name" value="TYR_RECOMBINASE"/>
    <property type="match status" value="1"/>
</dbReference>
<dbReference type="GO" id="GO:0006310">
    <property type="term" value="P:DNA recombination"/>
    <property type="evidence" value="ECO:0007669"/>
    <property type="project" value="UniProtKB-KW"/>
</dbReference>
<dbReference type="InterPro" id="IPR011010">
    <property type="entry name" value="DNA_brk_join_enz"/>
</dbReference>
<evidence type="ECO:0000313" key="4">
    <source>
        <dbReference type="EMBL" id="KLU28138.1"/>
    </source>
</evidence>
<sequence>MSTKRMRPSGTWEYIIRRKGILPKPLSLTFDTEEEGDAYVKRLEQMLDAGILPEDLVARRSDLVSIDDAIRSYMTEVSLPSSDASLLNALIDRWNGQVLTGVDYQWAGVKSMKRKDVMAPSTIRHYVGALARCFDWVVRSGTPSLATNPLRLLPKRYATYTDEDSAAVRAQDKKPKEGVHRDRRLWVDEEKAVRRILAGEKPEKRQRGPDLNFRPAMEFLFELGIESAMRMREMYTLDVDQVDVGRRTVFLDKTKNGSKRQVPLTTVAIQSFENYMKAVKDGDPEMSGFEFDGGRLFPWRDGCRDRKVLAGVSVRLSGQFGRIFAAAGCGDVTFHDLRHEATSRLYEKTSLSDVQIAKITGHSDTKVLMRYSNLRGSDLAVRLW</sequence>
<dbReference type="OrthoDB" id="662444at2"/>